<dbReference type="Proteomes" id="UP001154282">
    <property type="component" value="Unassembled WGS sequence"/>
</dbReference>
<proteinExistence type="predicted"/>
<comment type="caution">
    <text evidence="1">The sequence shown here is derived from an EMBL/GenBank/DDBJ whole genome shotgun (WGS) entry which is preliminary data.</text>
</comment>
<keyword evidence="2" id="KW-1185">Reference proteome</keyword>
<organism evidence="1 2">
    <name type="scientific">Linum tenue</name>
    <dbReference type="NCBI Taxonomy" id="586396"/>
    <lineage>
        <taxon>Eukaryota</taxon>
        <taxon>Viridiplantae</taxon>
        <taxon>Streptophyta</taxon>
        <taxon>Embryophyta</taxon>
        <taxon>Tracheophyta</taxon>
        <taxon>Spermatophyta</taxon>
        <taxon>Magnoliopsida</taxon>
        <taxon>eudicotyledons</taxon>
        <taxon>Gunneridae</taxon>
        <taxon>Pentapetalae</taxon>
        <taxon>rosids</taxon>
        <taxon>fabids</taxon>
        <taxon>Malpighiales</taxon>
        <taxon>Linaceae</taxon>
        <taxon>Linum</taxon>
    </lineage>
</organism>
<gene>
    <name evidence="1" type="ORF">LITE_LOCUS17658</name>
</gene>
<evidence type="ECO:0000313" key="1">
    <source>
        <dbReference type="EMBL" id="CAI0418491.1"/>
    </source>
</evidence>
<protein>
    <submittedName>
        <fullName evidence="1">Uncharacterized protein</fullName>
    </submittedName>
</protein>
<evidence type="ECO:0000313" key="2">
    <source>
        <dbReference type="Proteomes" id="UP001154282"/>
    </source>
</evidence>
<name>A0AAV0K8R1_9ROSI</name>
<dbReference type="AlphaFoldDB" id="A0AAV0K8R1"/>
<accession>A0AAV0K8R1</accession>
<dbReference type="EMBL" id="CAMGYJ010000005">
    <property type="protein sequence ID" value="CAI0418491.1"/>
    <property type="molecule type" value="Genomic_DNA"/>
</dbReference>
<reference evidence="1" key="1">
    <citation type="submission" date="2022-08" db="EMBL/GenBank/DDBJ databases">
        <authorList>
            <person name="Gutierrez-Valencia J."/>
        </authorList>
    </citation>
    <scope>NUCLEOTIDE SEQUENCE</scope>
</reference>
<sequence length="73" mass="8475">MRSKATTSTRAWTTLSCLNQWSQLGSKLPISATQFQLLIRWSGFDILLLVVKHFTFSLNLMVSSYHLCFCYWP</sequence>